<evidence type="ECO:0008006" key="3">
    <source>
        <dbReference type="Google" id="ProtNLM"/>
    </source>
</evidence>
<dbReference type="EMBL" id="OA883280">
    <property type="protein sequence ID" value="CAD7278474.1"/>
    <property type="molecule type" value="Genomic_DNA"/>
</dbReference>
<dbReference type="CDD" id="cd00037">
    <property type="entry name" value="CLECT"/>
    <property type="match status" value="1"/>
</dbReference>
<gene>
    <name evidence="1" type="ORF">NMOB1V02_LOCUS6176</name>
</gene>
<sequence>MTDGQVLCKLPEKGDIYWTEKASAKLYYFQPAPEEIPTGFTQAEDGRYYRVVTPASRLNQQESITACQSLGGTTLALPYPKIRVEKLAKLMQAAGFTNAWTIGKGTATGTIIVDYSGELKLVPNASDPNQAWPPSIPNPAVTASDCITLNINTSTGVPFWSAMKCSSTLVSSYVCEASPPYFQIPSTKRWFRISLYPKVKPKGAMSAEWFCLRHGGSLASTQGPTENSSECALLDNVASSSSSAKQNTGSITGTLMMSSKYRLNGFEQQTQTGQFLTSVKDIIVTSAGDCALECGRTEECISFSVTPTESLQKKGLLCRIPDPYDTFWKENNETTLYFERPLPYPSDVHLATDGNFYKVTPASSNELLTPTEHRDKCNFFFGVIAPVYPRKMAAAVEAMFLKAYPASISSWWTSLAGLGYHEGKLLIPANSGELKLVPDASDPKQAWSTSSSIPNPVTASHCIALNTDTNTGAPFWNAVDCSSTLIKSYVCEASPPYFQIPSTKRWFRISLYPKVNPTGQMSAEWFCQRDGGTLAPTYGPTGLPTLTNALSLVLGTTSMSVHACGTRLSNGSWSMCGENVQPSLKGSQPDSQFWFTGEPGGTGSTNFLAVRYSADKATYLWDDVAMNQLGFICGLP</sequence>
<evidence type="ECO:0000313" key="1">
    <source>
        <dbReference type="EMBL" id="CAD7278474.1"/>
    </source>
</evidence>
<dbReference type="AlphaFoldDB" id="A0A7R9BPW0"/>
<dbReference type="Proteomes" id="UP000678499">
    <property type="component" value="Unassembled WGS sequence"/>
</dbReference>
<organism evidence="1">
    <name type="scientific">Notodromas monacha</name>
    <dbReference type="NCBI Taxonomy" id="399045"/>
    <lineage>
        <taxon>Eukaryota</taxon>
        <taxon>Metazoa</taxon>
        <taxon>Ecdysozoa</taxon>
        <taxon>Arthropoda</taxon>
        <taxon>Crustacea</taxon>
        <taxon>Oligostraca</taxon>
        <taxon>Ostracoda</taxon>
        <taxon>Podocopa</taxon>
        <taxon>Podocopida</taxon>
        <taxon>Cypridocopina</taxon>
        <taxon>Cypridoidea</taxon>
        <taxon>Cyprididae</taxon>
        <taxon>Notodromas</taxon>
    </lineage>
</organism>
<dbReference type="InterPro" id="IPR016186">
    <property type="entry name" value="C-type_lectin-like/link_sf"/>
</dbReference>
<proteinExistence type="predicted"/>
<dbReference type="Gene3D" id="3.10.100.10">
    <property type="entry name" value="Mannose-Binding Protein A, subunit A"/>
    <property type="match status" value="1"/>
</dbReference>
<dbReference type="InterPro" id="IPR016187">
    <property type="entry name" value="CTDL_fold"/>
</dbReference>
<accession>A0A7R9BPW0</accession>
<keyword evidence="2" id="KW-1185">Reference proteome</keyword>
<dbReference type="EMBL" id="CAJPEX010001243">
    <property type="protein sequence ID" value="CAG0918626.1"/>
    <property type="molecule type" value="Genomic_DNA"/>
</dbReference>
<reference evidence="1" key="1">
    <citation type="submission" date="2020-11" db="EMBL/GenBank/DDBJ databases">
        <authorList>
            <person name="Tran Van P."/>
        </authorList>
    </citation>
    <scope>NUCLEOTIDE SEQUENCE</scope>
</reference>
<name>A0A7R9BPW0_9CRUS</name>
<protein>
    <recommendedName>
        <fullName evidence="3">C-type lectin domain-containing protein</fullName>
    </recommendedName>
</protein>
<evidence type="ECO:0000313" key="2">
    <source>
        <dbReference type="Proteomes" id="UP000678499"/>
    </source>
</evidence>
<dbReference type="SUPFAM" id="SSF56436">
    <property type="entry name" value="C-type lectin-like"/>
    <property type="match status" value="1"/>
</dbReference>